<proteinExistence type="predicted"/>
<reference evidence="2" key="1">
    <citation type="submission" date="2019-10" db="EMBL/GenBank/DDBJ databases">
        <title>Streptomyces sp. nov., a novel actinobacterium isolated from alkaline environment.</title>
        <authorList>
            <person name="Golinska P."/>
        </authorList>
    </citation>
    <scope>NUCLEOTIDE SEQUENCE [LARGE SCALE GENOMIC DNA]</scope>
    <source>
        <strain evidence="2">DSM 42108</strain>
    </source>
</reference>
<evidence type="ECO:0000313" key="1">
    <source>
        <dbReference type="EMBL" id="MBB0232949.1"/>
    </source>
</evidence>
<dbReference type="EMBL" id="VKHS01001327">
    <property type="protein sequence ID" value="MBB0232949.1"/>
    <property type="molecule type" value="Genomic_DNA"/>
</dbReference>
<sequence>MTVREGALRPGRHECPPAVRETLAPLLSLAEREVVKEEELAGTGVPAPDSPGPAEREWLTSVLTASRGGAVHVPTEWEASDRTRRATLRTLARAVDLHGHRGEDYRETLCSAVVFGEDLASDPILAGLPEAESWRGTLLRHYSVGAWRRLWAALVSRVDAGESGAGRTAGELRDWLADRAPTGTLRGLLEDLPPLDAAHGRLAPAERE</sequence>
<dbReference type="AlphaFoldDB" id="A0A7W3T8L8"/>
<protein>
    <submittedName>
        <fullName evidence="1">Uncharacterized protein</fullName>
    </submittedName>
</protein>
<gene>
    <name evidence="1" type="ORF">FOE67_26525</name>
</gene>
<accession>A0A7W3T8L8</accession>
<name>A0A7W3T8L8_9ACTN</name>
<dbReference type="Proteomes" id="UP000530234">
    <property type="component" value="Unassembled WGS sequence"/>
</dbReference>
<evidence type="ECO:0000313" key="2">
    <source>
        <dbReference type="Proteomes" id="UP000530234"/>
    </source>
</evidence>
<organism evidence="1 2">
    <name type="scientific">Streptomyces calidiresistens</name>
    <dbReference type="NCBI Taxonomy" id="1485586"/>
    <lineage>
        <taxon>Bacteria</taxon>
        <taxon>Bacillati</taxon>
        <taxon>Actinomycetota</taxon>
        <taxon>Actinomycetes</taxon>
        <taxon>Kitasatosporales</taxon>
        <taxon>Streptomycetaceae</taxon>
        <taxon>Streptomyces</taxon>
    </lineage>
</organism>
<comment type="caution">
    <text evidence="1">The sequence shown here is derived from an EMBL/GenBank/DDBJ whole genome shotgun (WGS) entry which is preliminary data.</text>
</comment>
<feature type="non-terminal residue" evidence="1">
    <location>
        <position position="208"/>
    </location>
</feature>
<keyword evidence="2" id="KW-1185">Reference proteome</keyword>